<dbReference type="NCBIfam" id="TIGR02232">
    <property type="entry name" value="myxo_disulf_rpt"/>
    <property type="match status" value="1"/>
</dbReference>
<evidence type="ECO:0000256" key="4">
    <source>
        <dbReference type="SAM" id="Phobius"/>
    </source>
</evidence>
<dbReference type="InterPro" id="IPR007110">
    <property type="entry name" value="Ig-like_dom"/>
</dbReference>
<dbReference type="PROSITE" id="PS50835">
    <property type="entry name" value="IG_LIKE"/>
    <property type="match status" value="1"/>
</dbReference>
<evidence type="ECO:0000256" key="3">
    <source>
        <dbReference type="ARBA" id="ARBA00023157"/>
    </source>
</evidence>
<accession>A0A078AUH0</accession>
<dbReference type="InterPro" id="IPR009030">
    <property type="entry name" value="Growth_fac_rcpt_cys_sf"/>
</dbReference>
<dbReference type="InterPro" id="IPR011936">
    <property type="entry name" value="Myxo_disulph_rpt"/>
</dbReference>
<dbReference type="Gene3D" id="2.10.220.10">
    <property type="entry name" value="Hormone Receptor, Insulin-like Growth Factor Receptor 1, Chain A, domain 2"/>
    <property type="match status" value="1"/>
</dbReference>
<feature type="transmembrane region" description="Helical" evidence="4">
    <location>
        <begin position="1538"/>
        <end position="1556"/>
    </location>
</feature>
<keyword evidence="4" id="KW-1133">Transmembrane helix</keyword>
<organism evidence="6 7">
    <name type="scientific">Stylonychia lemnae</name>
    <name type="common">Ciliate</name>
    <dbReference type="NCBI Taxonomy" id="5949"/>
    <lineage>
        <taxon>Eukaryota</taxon>
        <taxon>Sar</taxon>
        <taxon>Alveolata</taxon>
        <taxon>Ciliophora</taxon>
        <taxon>Intramacronucleata</taxon>
        <taxon>Spirotrichea</taxon>
        <taxon>Stichotrichia</taxon>
        <taxon>Sporadotrichida</taxon>
        <taxon>Oxytrichidae</taxon>
        <taxon>Stylonychinae</taxon>
        <taxon>Stylonychia</taxon>
    </lineage>
</organism>
<feature type="transmembrane region" description="Helical" evidence="4">
    <location>
        <begin position="1718"/>
        <end position="1737"/>
    </location>
</feature>
<evidence type="ECO:0000313" key="6">
    <source>
        <dbReference type="EMBL" id="CDW85864.1"/>
    </source>
</evidence>
<keyword evidence="3" id="KW-1015">Disulfide bond</keyword>
<keyword evidence="7" id="KW-1185">Reference proteome</keyword>
<dbReference type="PANTHER" id="PTHR38934:SF6">
    <property type="entry name" value="CHROMOSOME UNDETERMINED SCAFFOLD_176, WHOLE GENOME SHOTGUN SEQUENCE"/>
    <property type="match status" value="1"/>
</dbReference>
<dbReference type="EMBL" id="CCKQ01014112">
    <property type="protein sequence ID" value="CDW85864.1"/>
    <property type="molecule type" value="Genomic_DNA"/>
</dbReference>
<feature type="transmembrane region" description="Helical" evidence="4">
    <location>
        <begin position="1662"/>
        <end position="1682"/>
    </location>
</feature>
<protein>
    <submittedName>
        <fullName evidence="6">Cadg multi-domain protein</fullName>
    </submittedName>
</protein>
<dbReference type="CDD" id="cd00064">
    <property type="entry name" value="FU"/>
    <property type="match status" value="3"/>
</dbReference>
<dbReference type="InterPro" id="IPR013783">
    <property type="entry name" value="Ig-like_fold"/>
</dbReference>
<keyword evidence="4" id="KW-0812">Transmembrane</keyword>
<feature type="transmembrane region" description="Helical" evidence="4">
    <location>
        <begin position="1608"/>
        <end position="1632"/>
    </location>
</feature>
<keyword evidence="4" id="KW-0472">Membrane</keyword>
<proteinExistence type="predicted"/>
<evidence type="ECO:0000313" key="7">
    <source>
        <dbReference type="Proteomes" id="UP000039865"/>
    </source>
</evidence>
<keyword evidence="2" id="KW-0677">Repeat</keyword>
<feature type="transmembrane region" description="Helical" evidence="4">
    <location>
        <begin position="1568"/>
        <end position="1588"/>
    </location>
</feature>
<dbReference type="PANTHER" id="PTHR38934">
    <property type="entry name" value="HYPHALLY REGULATED CELL WALL PROTEIN 1"/>
    <property type="match status" value="1"/>
</dbReference>
<evidence type="ECO:0000256" key="1">
    <source>
        <dbReference type="ARBA" id="ARBA00022729"/>
    </source>
</evidence>
<gene>
    <name evidence="6" type="primary">Contig9184.g9831</name>
    <name evidence="6" type="ORF">STYLEM_14953</name>
</gene>
<dbReference type="InParanoid" id="A0A078AUH0"/>
<feature type="transmembrane region" description="Helical" evidence="4">
    <location>
        <begin position="1688"/>
        <end position="1706"/>
    </location>
</feature>
<dbReference type="Gene3D" id="2.60.40.10">
    <property type="entry name" value="Immunoglobulins"/>
    <property type="match status" value="1"/>
</dbReference>
<evidence type="ECO:0000256" key="2">
    <source>
        <dbReference type="ARBA" id="ARBA00022737"/>
    </source>
</evidence>
<feature type="transmembrane region" description="Helical" evidence="4">
    <location>
        <begin position="1749"/>
        <end position="1773"/>
    </location>
</feature>
<dbReference type="SMART" id="SM00261">
    <property type="entry name" value="FU"/>
    <property type="match status" value="3"/>
</dbReference>
<dbReference type="InterPro" id="IPR006212">
    <property type="entry name" value="Furin_repeat"/>
</dbReference>
<evidence type="ECO:0000259" key="5">
    <source>
        <dbReference type="PROSITE" id="PS50835"/>
    </source>
</evidence>
<sequence length="1884" mass="215066">MVFEKLSIDLESPNSCLGYTDIVVTQVQDLTSLDYSSKVTQNTVFLYNANNSQIYYQSKLQPGFEDYWELLQQPDKIFYEPKVYKCRGDSPRFLSNLKNQVVQLPISSPQTYTFDFPSDCFNNDLQFTWSVDFYTTPPSFMTFSTNNKKATLSMNPTILNIGTYNVKVIFTNLKDSLVFSQDYFQVEVYPETSYTDVVKCLDCPSRPMAMAFGVQADFVIYYMDIDLNADYFILCGSKFIDGRVLKTSDQNLRADQMIIDVQQGDTYIMGKQTDTLIAFNDIKHVFLLKFDRFYEIQFFRFYENGPSEGREIILDQSNAAIFMIHTYLYSAFSKSYYAVVKADYMDGDIVWAQTLRDNSGQIYQQISTPNQQLGVRSVNNQLYTCLHYQTSGMTTSGTELYLSRHDLATGLVSSRLELGFTVGNDVFGCNLQYSTSSSQLLMQYGGTGATYIAFLKIDVTPMTIKSSLLKFNLALTTNNKQFMIEKNSVIVNDFTTPAWESPCSSGSIQTVDSSVYSGFNLPNGINGDQSVNWKNLNPYTSRLAKISFIANFFTQLVQFRAYPVTNTSADVRTNPGSCSKYSNPSFPQIQNRVGGYINSTAGSIPVSRISYSIIFEPFLQCSNDQITHQLKLSSGASLPSFMTYNSATNILTITPSSNTYQGIYSLRYSASLNLSPTSTNYTDIQIEISGNQAPYALEDFQTNVVIELDSAQFEAFILDSSNITLNPTPTWFSITFSNQDQISFSVIDPPQPLTGTQTQYYIKINIWDEWNTAAKRPYFISLIVKDNKAPYLTQTVPTVIPSIYITQYFAFSFPYSYVTDRENDTVSFICTTSNTGLSANWITMSIDTQSDISIKGQTPRNNQYAGTYTFTCQLKDQYDGDPNTYVFTLVVHPKPQVQILKTQQDISSLVPKNQTLDLTGLFKDPFNEPFTISITINSTLYNPSVISWLTWNSTTLQMNITGYNNSQGGNHSISIKLDDSITTPTVMNFKVEIIQNWPLRVLNPLKDLMTQANSQFIKSINITNLFYDPEGLDFTYYVQEAETVKQMPYFVYNNFPNGSFAGYASDANLGSYNLECVGVDNANQSTVFKFKFIVRPCYFKCQACWDIDYNACTECKQGFYFYFNECLDECFPGTYPDDVEKICKKCPSECQLCTGPDRKSECQRCKAGYFLYNNGCWKTCPDGFYGDKYEGVCKKCKVPKCKDKQYFDWFSYLVNGLYSGQCFDCHFTCKKCVGPSSNDCLQCILGYEFDEQNFFCTKCEDIYGYETNLEGECEDICGDGIIVEKQCDDGNKISGDGCNDQCEVEYEFTEEIYIENSTSISPENMIVSISGNLMEYIFSWRIVVEPNNPIIPNRLIKRFAIILFDFKQSLLGSETLSIKFLNETQIIDPNGNILINDKQKITNPSQFIYLTPTERKVSKQGGQTVKVSFLSVCSFNIAFKLLMNSSMQYLWGLVHALQVFNFLLYINIDFPENVELFSEYLSVASGDMEEFNTFIPNIADIIISQDELHDPRDLAILDEKFQDSEISPYFIIAFGQKLTLWCVGLLLILPLALLFHKMFKNVKFWEDIVAAFFFNVPLRTFVEMYIELILQVLINSKFIKIRNYSQTVSTLCAFVFGTLSLLLPFLAMTMIYRNRKMIKQNSWNDRFGMLTEEIRKRNIIQLYYYPIMMYQRLLISGIIVYFSHDPGLQCGLVLSINLVMIIYLIIYKPFKKESQQAACVIDELIIMLCVFAFLYIYRSEQGPAQQKGTGWFIIMLILISVIKNLCIVIYFGIIVAQNKYTKMFNADDEILDSPASSINTDESHIEEIETEDIHKEIIKDLTREISSRSTQQLSPFTKFQSNLNSIFETEQQNKLRNQPIISNISKGWNSSQQLIYNEKKSSQN</sequence>
<dbReference type="Pfam" id="PF13948">
    <property type="entry name" value="DUF4215"/>
    <property type="match status" value="1"/>
</dbReference>
<dbReference type="SUPFAM" id="SSF57184">
    <property type="entry name" value="Growth factor receptor domain"/>
    <property type="match status" value="2"/>
</dbReference>
<dbReference type="Proteomes" id="UP000039865">
    <property type="component" value="Unassembled WGS sequence"/>
</dbReference>
<dbReference type="OrthoDB" id="300641at2759"/>
<feature type="domain" description="Ig-like" evidence="5">
    <location>
        <begin position="801"/>
        <end position="888"/>
    </location>
</feature>
<name>A0A078AUH0_STYLE</name>
<reference evidence="6 7" key="1">
    <citation type="submission" date="2014-06" db="EMBL/GenBank/DDBJ databases">
        <authorList>
            <person name="Swart Estienne"/>
        </authorList>
    </citation>
    <scope>NUCLEOTIDE SEQUENCE [LARGE SCALE GENOMIC DNA]</scope>
    <source>
        <strain evidence="6 7">130c</strain>
    </source>
</reference>
<keyword evidence="1" id="KW-0732">Signal</keyword>